<dbReference type="GO" id="GO:0006012">
    <property type="term" value="P:galactose metabolic process"/>
    <property type="evidence" value="ECO:0007669"/>
    <property type="project" value="InterPro"/>
</dbReference>
<dbReference type="InterPro" id="IPR005850">
    <property type="entry name" value="GalP_Utransf_C"/>
</dbReference>
<keyword evidence="3 11" id="KW-0808">Transferase</keyword>
<accession>A0A0G1KBN3</accession>
<organism evidence="11 12">
    <name type="scientific">Candidatus Azambacteria bacterium GW2011_GWA1_44_9</name>
    <dbReference type="NCBI Taxonomy" id="1618610"/>
    <lineage>
        <taxon>Bacteria</taxon>
        <taxon>Candidatus Azamiibacteriota</taxon>
    </lineage>
</organism>
<comment type="cofactor">
    <cofactor evidence="1">
        <name>Zn(2+)</name>
        <dbReference type="ChEBI" id="CHEBI:29105"/>
    </cofactor>
</comment>
<dbReference type="Pfam" id="PF01087">
    <property type="entry name" value="GalP_UDP_transf"/>
    <property type="match status" value="1"/>
</dbReference>
<dbReference type="InterPro" id="IPR001937">
    <property type="entry name" value="GalP_UDPtransf1"/>
</dbReference>
<dbReference type="AlphaFoldDB" id="A0A0G1KBN3"/>
<dbReference type="Gene3D" id="3.30.428.10">
    <property type="entry name" value="HIT-like"/>
    <property type="match status" value="2"/>
</dbReference>
<dbReference type="PANTHER" id="PTHR42763:SF2">
    <property type="entry name" value="ADP-GLUCOSE PHOSPHORYLASE"/>
    <property type="match status" value="1"/>
</dbReference>
<dbReference type="GO" id="GO:0008108">
    <property type="term" value="F:UDP-glucose:hexose-1-phosphate uridylyltransferase activity"/>
    <property type="evidence" value="ECO:0007669"/>
    <property type="project" value="InterPro"/>
</dbReference>
<evidence type="ECO:0000259" key="9">
    <source>
        <dbReference type="Pfam" id="PF01087"/>
    </source>
</evidence>
<dbReference type="PANTHER" id="PTHR42763">
    <property type="entry name" value="ADP-GLUCOSE PHOSPHORYLASE"/>
    <property type="match status" value="1"/>
</dbReference>
<feature type="active site" description="Tele-UMP-histidine intermediate" evidence="8">
    <location>
        <position position="170"/>
    </location>
</feature>
<evidence type="ECO:0000259" key="10">
    <source>
        <dbReference type="Pfam" id="PF02744"/>
    </source>
</evidence>
<proteinExistence type="inferred from homology"/>
<evidence type="ECO:0000256" key="5">
    <source>
        <dbReference type="ARBA" id="ARBA00022723"/>
    </source>
</evidence>
<dbReference type="Pfam" id="PF02744">
    <property type="entry name" value="GalP_UDP_tr_C"/>
    <property type="match status" value="1"/>
</dbReference>
<evidence type="ECO:0000256" key="3">
    <source>
        <dbReference type="ARBA" id="ARBA00022679"/>
    </source>
</evidence>
<comment type="caution">
    <text evidence="11">The sequence shown here is derived from an EMBL/GenBank/DDBJ whole genome shotgun (WGS) entry which is preliminary data.</text>
</comment>
<evidence type="ECO:0000256" key="8">
    <source>
        <dbReference type="PIRSR" id="PIRSR000808-1"/>
    </source>
</evidence>
<name>A0A0G1KBN3_9BACT</name>
<sequence>MKNKKIEINSASELRQDPVSGDWILLAPIRGRRHKFKGRIKTELPKNRCPFDNLSKFGNLPPVLVYQNEARSDWFLQVIPNKYPAVEHGGCGLIFKKGIYKSRRGAGFHELVILRDHDRYLAQYGVLEIKKILMAYRDRYLSLAKEKCIEYISIFHNHGKESGSTVPHLHSQILALPIVPPDVSHSINGSRKYFHENRRCVHCQIIKQELKEQKRVIYENEDIVVIAPFASKADFETRIFPKKHSAYFENITDKELLSFAKALKFVFSGLDTKLKDPAFNFFIHTAPIGKNHDFNHYHWHIEILPKFETGGGVELGTGLSVISVAPEEAAKTLKNK</sequence>
<dbReference type="PIRSF" id="PIRSF000808">
    <property type="entry name" value="GalT"/>
    <property type="match status" value="1"/>
</dbReference>
<evidence type="ECO:0000313" key="12">
    <source>
        <dbReference type="Proteomes" id="UP000034595"/>
    </source>
</evidence>
<evidence type="ECO:0000256" key="7">
    <source>
        <dbReference type="ARBA" id="ARBA00023277"/>
    </source>
</evidence>
<keyword evidence="4 11" id="KW-0548">Nucleotidyltransferase</keyword>
<dbReference type="InterPro" id="IPR053177">
    <property type="entry name" value="ADP-glucose_phosphorylase"/>
</dbReference>
<keyword evidence="7" id="KW-0119">Carbohydrate metabolism</keyword>
<reference evidence="11 12" key="1">
    <citation type="journal article" date="2015" name="Nature">
        <title>rRNA introns, odd ribosomes, and small enigmatic genomes across a large radiation of phyla.</title>
        <authorList>
            <person name="Brown C.T."/>
            <person name="Hug L.A."/>
            <person name="Thomas B.C."/>
            <person name="Sharon I."/>
            <person name="Castelle C.J."/>
            <person name="Singh A."/>
            <person name="Wilkins M.J."/>
            <person name="Williams K.H."/>
            <person name="Banfield J.F."/>
        </authorList>
    </citation>
    <scope>NUCLEOTIDE SEQUENCE [LARGE SCALE GENOMIC DNA]</scope>
</reference>
<evidence type="ECO:0000256" key="2">
    <source>
        <dbReference type="ARBA" id="ARBA00010951"/>
    </source>
</evidence>
<dbReference type="Proteomes" id="UP000034595">
    <property type="component" value="Unassembled WGS sequence"/>
</dbReference>
<keyword evidence="6" id="KW-0862">Zinc</keyword>
<dbReference type="InterPro" id="IPR036265">
    <property type="entry name" value="HIT-like_sf"/>
</dbReference>
<evidence type="ECO:0000256" key="4">
    <source>
        <dbReference type="ARBA" id="ARBA00022695"/>
    </source>
</evidence>
<feature type="domain" description="Galactose-1-phosphate uridyl transferase C-terminal" evidence="10">
    <location>
        <begin position="191"/>
        <end position="303"/>
    </location>
</feature>
<dbReference type="InterPro" id="IPR005849">
    <property type="entry name" value="GalP_Utransf_N"/>
</dbReference>
<evidence type="ECO:0000256" key="1">
    <source>
        <dbReference type="ARBA" id="ARBA00001947"/>
    </source>
</evidence>
<comment type="similarity">
    <text evidence="2">Belongs to the galactose-1-phosphate uridylyltransferase type 1 family.</text>
</comment>
<evidence type="ECO:0000256" key="6">
    <source>
        <dbReference type="ARBA" id="ARBA00022833"/>
    </source>
</evidence>
<feature type="domain" description="Galactose-1-phosphate uridyl transferase N-terminal" evidence="9">
    <location>
        <begin position="10"/>
        <end position="180"/>
    </location>
</feature>
<dbReference type="EMBL" id="LCJQ01000019">
    <property type="protein sequence ID" value="KKT81028.1"/>
    <property type="molecule type" value="Genomic_DNA"/>
</dbReference>
<dbReference type="SUPFAM" id="SSF54197">
    <property type="entry name" value="HIT-like"/>
    <property type="match status" value="2"/>
</dbReference>
<keyword evidence="5" id="KW-0479">Metal-binding</keyword>
<protein>
    <submittedName>
        <fullName evidence="11">Galactose-1-phosphate uridylyltransferase</fullName>
    </submittedName>
</protein>
<evidence type="ECO:0000313" key="11">
    <source>
        <dbReference type="EMBL" id="KKT81028.1"/>
    </source>
</evidence>
<dbReference type="GO" id="GO:0008270">
    <property type="term" value="F:zinc ion binding"/>
    <property type="evidence" value="ECO:0007669"/>
    <property type="project" value="InterPro"/>
</dbReference>
<gene>
    <name evidence="11" type="ORF">UW78_C0019G0023</name>
</gene>